<name>V4LNB9_EUTSA</name>
<dbReference type="STRING" id="72664.V4LNB9"/>
<proteinExistence type="predicted"/>
<feature type="domain" description="SURP motif" evidence="2">
    <location>
        <begin position="222"/>
        <end position="264"/>
    </location>
</feature>
<dbReference type="Gramene" id="ESQ41343">
    <property type="protein sequence ID" value="ESQ41343"/>
    <property type="gene ID" value="EUTSA_v10013875mg"/>
</dbReference>
<evidence type="ECO:0000313" key="3">
    <source>
        <dbReference type="EMBL" id="ESQ41343.1"/>
    </source>
</evidence>
<dbReference type="PROSITE" id="PS50128">
    <property type="entry name" value="SURP"/>
    <property type="match status" value="2"/>
</dbReference>
<gene>
    <name evidence="3" type="ORF">EUTSA_v10013875mg</name>
</gene>
<dbReference type="InterPro" id="IPR000061">
    <property type="entry name" value="Surp"/>
</dbReference>
<dbReference type="GO" id="GO:0003723">
    <property type="term" value="F:RNA binding"/>
    <property type="evidence" value="ECO:0007669"/>
    <property type="project" value="InterPro"/>
</dbReference>
<dbReference type="eggNOG" id="KOG0007">
    <property type="taxonomic scope" value="Eukaryota"/>
</dbReference>
<protein>
    <recommendedName>
        <fullName evidence="2">SURP motif domain-containing protein</fullName>
    </recommendedName>
</protein>
<evidence type="ECO:0000256" key="1">
    <source>
        <dbReference type="ARBA" id="ARBA00022664"/>
    </source>
</evidence>
<keyword evidence="1" id="KW-0507">mRNA processing</keyword>
<dbReference type="Pfam" id="PF01805">
    <property type="entry name" value="Surp"/>
    <property type="match status" value="2"/>
</dbReference>
<dbReference type="GO" id="GO:0071004">
    <property type="term" value="C:U2-type prespliceosome"/>
    <property type="evidence" value="ECO:0007669"/>
    <property type="project" value="TreeGrafter"/>
</dbReference>
<dbReference type="SUPFAM" id="SSF109905">
    <property type="entry name" value="Surp module (SWAP domain)"/>
    <property type="match status" value="2"/>
</dbReference>
<sequence length="368" mass="43156">MTAFRQERDFKEVFLPQVLRILKSQLSSFQMIGTIFLPSMMMGSRRLFVFGLPFKRMLSESIRIHLHRPSENKDTIFVVRLYFSQDYRHCSFVSLYCRRFKSCRSRSRSFSASPRRQVVPYQPRRKKKMSIEDKDADKVVLLVDNTARLVAKEGREYEEKLMSYHLKTGTLTFLSSSDPDHAYYQKMLSEYRRQPAEPFALAREPLNLKSLPEGITRKELRCIKLTTLFFARYGGFFSWELINRVGMEGEFGFLKPTDNRYKYYTEFYAAYIALIKWSEKPDATPKVLVDGFFHLLQEAEEEEEEGMEKMFDLGVLEYLANIGDKDRLPAGHLFANRPTVPASLLEFPSVRRRMQPTTPQEPVPKMSL</sequence>
<keyword evidence="4" id="KW-1185">Reference proteome</keyword>
<dbReference type="SMART" id="SM00648">
    <property type="entry name" value="SWAP"/>
    <property type="match status" value="2"/>
</dbReference>
<dbReference type="KEGG" id="eus:EUTSA_v10013875mg"/>
<dbReference type="GO" id="GO:0071013">
    <property type="term" value="C:catalytic step 2 spliceosome"/>
    <property type="evidence" value="ECO:0007669"/>
    <property type="project" value="TreeGrafter"/>
</dbReference>
<dbReference type="Gene3D" id="1.10.10.790">
    <property type="entry name" value="Surp module"/>
    <property type="match status" value="2"/>
</dbReference>
<dbReference type="Proteomes" id="UP000030689">
    <property type="component" value="Unassembled WGS sequence"/>
</dbReference>
<feature type="domain" description="SURP motif" evidence="2">
    <location>
        <begin position="142"/>
        <end position="184"/>
    </location>
</feature>
<reference evidence="3 4" key="1">
    <citation type="journal article" date="2013" name="Front. Plant Sci.">
        <title>The Reference Genome of the Halophytic Plant Eutrema salsugineum.</title>
        <authorList>
            <person name="Yang R."/>
            <person name="Jarvis D.E."/>
            <person name="Chen H."/>
            <person name="Beilstein M.A."/>
            <person name="Grimwood J."/>
            <person name="Jenkins J."/>
            <person name="Shu S."/>
            <person name="Prochnik S."/>
            <person name="Xin M."/>
            <person name="Ma C."/>
            <person name="Schmutz J."/>
            <person name="Wing R.A."/>
            <person name="Mitchell-Olds T."/>
            <person name="Schumaker K.S."/>
            <person name="Wang X."/>
        </authorList>
    </citation>
    <scope>NUCLEOTIDE SEQUENCE [LARGE SCALE GENOMIC DNA]</scope>
</reference>
<dbReference type="InterPro" id="IPR035967">
    <property type="entry name" value="SWAP/Surp_sf"/>
</dbReference>
<dbReference type="GO" id="GO:0000381">
    <property type="term" value="P:regulation of alternative mRNA splicing, via spliceosome"/>
    <property type="evidence" value="ECO:0007669"/>
    <property type="project" value="TreeGrafter"/>
</dbReference>
<evidence type="ECO:0000313" key="4">
    <source>
        <dbReference type="Proteomes" id="UP000030689"/>
    </source>
</evidence>
<dbReference type="InterPro" id="IPR045146">
    <property type="entry name" value="SF3A1"/>
</dbReference>
<dbReference type="GO" id="GO:0045292">
    <property type="term" value="P:mRNA cis splicing, via spliceosome"/>
    <property type="evidence" value="ECO:0007669"/>
    <property type="project" value="InterPro"/>
</dbReference>
<accession>V4LNB9</accession>
<evidence type="ECO:0000259" key="2">
    <source>
        <dbReference type="PROSITE" id="PS50128"/>
    </source>
</evidence>
<dbReference type="GO" id="GO:0005686">
    <property type="term" value="C:U2 snRNP"/>
    <property type="evidence" value="ECO:0007669"/>
    <property type="project" value="TreeGrafter"/>
</dbReference>
<dbReference type="PANTHER" id="PTHR15316:SF1">
    <property type="entry name" value="SPLICING FACTOR 3A SUBUNIT 1"/>
    <property type="match status" value="1"/>
</dbReference>
<organism evidence="3 4">
    <name type="scientific">Eutrema salsugineum</name>
    <name type="common">Saltwater cress</name>
    <name type="synonym">Sisymbrium salsugineum</name>
    <dbReference type="NCBI Taxonomy" id="72664"/>
    <lineage>
        <taxon>Eukaryota</taxon>
        <taxon>Viridiplantae</taxon>
        <taxon>Streptophyta</taxon>
        <taxon>Embryophyta</taxon>
        <taxon>Tracheophyta</taxon>
        <taxon>Spermatophyta</taxon>
        <taxon>Magnoliopsida</taxon>
        <taxon>eudicotyledons</taxon>
        <taxon>Gunneridae</taxon>
        <taxon>Pentapetalae</taxon>
        <taxon>rosids</taxon>
        <taxon>malvids</taxon>
        <taxon>Brassicales</taxon>
        <taxon>Brassicaceae</taxon>
        <taxon>Eutremeae</taxon>
        <taxon>Eutrema</taxon>
    </lineage>
</organism>
<dbReference type="PANTHER" id="PTHR15316">
    <property type="entry name" value="SPLICEOSOME ASSOCIATED PROTEIN 114/SWAP SPLICING FACTOR-RELATED"/>
    <property type="match status" value="1"/>
</dbReference>
<dbReference type="EMBL" id="KI517464">
    <property type="protein sequence ID" value="ESQ41343.1"/>
    <property type="molecule type" value="Genomic_DNA"/>
</dbReference>
<dbReference type="AlphaFoldDB" id="V4LNB9"/>